<comment type="caution">
    <text evidence="1">The sequence shown here is derived from an EMBL/GenBank/DDBJ whole genome shotgun (WGS) entry which is preliminary data.</text>
</comment>
<gene>
    <name evidence="1" type="ORF">N7U62_11060</name>
</gene>
<dbReference type="EMBL" id="JAOYOD010000001">
    <property type="protein sequence ID" value="MCV9387206.1"/>
    <property type="molecule type" value="Genomic_DNA"/>
</dbReference>
<proteinExistence type="predicted"/>
<name>A0ABT3CU40_9BACT</name>
<protein>
    <recommendedName>
        <fullName evidence="3">Lecithin:cholesterol acyltransferase</fullName>
    </recommendedName>
</protein>
<reference evidence="1 2" key="1">
    <citation type="submission" date="2022-10" db="EMBL/GenBank/DDBJ databases">
        <title>Comparative genomics and taxonomic characterization of three novel marine species of genus Reichenbachiella exhibiting antioxidant and polysaccharide degradation activities.</title>
        <authorList>
            <person name="Muhammad N."/>
            <person name="Lee Y.-J."/>
            <person name="Ko J."/>
            <person name="Kim S.-G."/>
        </authorList>
    </citation>
    <scope>NUCLEOTIDE SEQUENCE [LARGE SCALE GENOMIC DNA]</scope>
    <source>
        <strain evidence="1 2">ABR2-5</strain>
    </source>
</reference>
<organism evidence="1 2">
    <name type="scientific">Reichenbachiella ulvae</name>
    <dbReference type="NCBI Taxonomy" id="2980104"/>
    <lineage>
        <taxon>Bacteria</taxon>
        <taxon>Pseudomonadati</taxon>
        <taxon>Bacteroidota</taxon>
        <taxon>Cytophagia</taxon>
        <taxon>Cytophagales</taxon>
        <taxon>Reichenbachiellaceae</taxon>
        <taxon>Reichenbachiella</taxon>
    </lineage>
</organism>
<dbReference type="InterPro" id="IPR003386">
    <property type="entry name" value="LACT/PDAT_acylTrfase"/>
</dbReference>
<evidence type="ECO:0000313" key="2">
    <source>
        <dbReference type="Proteomes" id="UP001300692"/>
    </source>
</evidence>
<sequence length="336" mass="39831">MTGRRFFKLKKKKRKEPGTLILGVHGLGNKPPHPMIKLWWKKSIIEGLKKVEGSKKHFHFEMVYWADIMYPYPLNPRIKDPDHELHIEEPYIPEPIPTPKIRYTPWHLAKITFDKIKEIAFLSKNGLANYRLPFNFVVKKSFRDLAAYYDEEQSKAEFLDQLPVKKLIRNRLRRFLYKHRNKRILIVAHSMGSIITYDVLWLLQNIYEIDTFISMGSPLGLPLIRENIARDHKFKYEEGDLLPTPENIKHWFNLSDKEDHFAVFDELAQFFASNSNHVAPTDMLVDNDYKNWVTANAHKSFGYLRTPEMGKIISDFLNKKPETIWEKARKLLKRKK</sequence>
<dbReference type="Proteomes" id="UP001300692">
    <property type="component" value="Unassembled WGS sequence"/>
</dbReference>
<evidence type="ECO:0008006" key="3">
    <source>
        <dbReference type="Google" id="ProtNLM"/>
    </source>
</evidence>
<dbReference type="RefSeq" id="WP_264138033.1">
    <property type="nucleotide sequence ID" value="NZ_JAOYOD010000001.1"/>
</dbReference>
<dbReference type="SUPFAM" id="SSF53474">
    <property type="entry name" value="alpha/beta-Hydrolases"/>
    <property type="match status" value="1"/>
</dbReference>
<dbReference type="Gene3D" id="3.40.50.1820">
    <property type="entry name" value="alpha/beta hydrolase"/>
    <property type="match status" value="1"/>
</dbReference>
<evidence type="ECO:0000313" key="1">
    <source>
        <dbReference type="EMBL" id="MCV9387206.1"/>
    </source>
</evidence>
<accession>A0ABT3CU40</accession>
<dbReference type="Pfam" id="PF02450">
    <property type="entry name" value="LCAT"/>
    <property type="match status" value="1"/>
</dbReference>
<keyword evidence="2" id="KW-1185">Reference proteome</keyword>
<dbReference type="InterPro" id="IPR029058">
    <property type="entry name" value="AB_hydrolase_fold"/>
</dbReference>